<gene>
    <name evidence="2" type="ORF">RchiOBHm_Chr7g0238521</name>
</gene>
<dbReference type="Proteomes" id="UP000238479">
    <property type="component" value="Chromosome 7"/>
</dbReference>
<dbReference type="AlphaFoldDB" id="A0A2P6PHG2"/>
<sequence length="66" mass="6670">MDMGGKKVLGSSISSSSQCIEGLSFSLGISTSTIKGSWCKSSSSTSSSLDKLSSSSESTSYTSSSL</sequence>
<name>A0A2P6PHG2_ROSCH</name>
<dbReference type="Gramene" id="PRQ21373">
    <property type="protein sequence ID" value="PRQ21373"/>
    <property type="gene ID" value="RchiOBHm_Chr7g0238521"/>
</dbReference>
<keyword evidence="3" id="KW-1185">Reference proteome</keyword>
<dbReference type="EMBL" id="PDCK01000045">
    <property type="protein sequence ID" value="PRQ21373.1"/>
    <property type="molecule type" value="Genomic_DNA"/>
</dbReference>
<accession>A0A2P6PHG2</accession>
<reference evidence="2 3" key="1">
    <citation type="journal article" date="2018" name="Nat. Genet.">
        <title>The Rosa genome provides new insights in the design of modern roses.</title>
        <authorList>
            <person name="Bendahmane M."/>
        </authorList>
    </citation>
    <scope>NUCLEOTIDE SEQUENCE [LARGE SCALE GENOMIC DNA]</scope>
    <source>
        <strain evidence="3">cv. Old Blush</strain>
    </source>
</reference>
<evidence type="ECO:0000256" key="1">
    <source>
        <dbReference type="SAM" id="MobiDB-lite"/>
    </source>
</evidence>
<evidence type="ECO:0000313" key="3">
    <source>
        <dbReference type="Proteomes" id="UP000238479"/>
    </source>
</evidence>
<protein>
    <submittedName>
        <fullName evidence="2">Uncharacterized protein</fullName>
    </submittedName>
</protein>
<comment type="caution">
    <text evidence="2">The sequence shown here is derived from an EMBL/GenBank/DDBJ whole genome shotgun (WGS) entry which is preliminary data.</text>
</comment>
<organism evidence="2 3">
    <name type="scientific">Rosa chinensis</name>
    <name type="common">China rose</name>
    <dbReference type="NCBI Taxonomy" id="74649"/>
    <lineage>
        <taxon>Eukaryota</taxon>
        <taxon>Viridiplantae</taxon>
        <taxon>Streptophyta</taxon>
        <taxon>Embryophyta</taxon>
        <taxon>Tracheophyta</taxon>
        <taxon>Spermatophyta</taxon>
        <taxon>Magnoliopsida</taxon>
        <taxon>eudicotyledons</taxon>
        <taxon>Gunneridae</taxon>
        <taxon>Pentapetalae</taxon>
        <taxon>rosids</taxon>
        <taxon>fabids</taxon>
        <taxon>Rosales</taxon>
        <taxon>Rosaceae</taxon>
        <taxon>Rosoideae</taxon>
        <taxon>Rosoideae incertae sedis</taxon>
        <taxon>Rosa</taxon>
    </lineage>
</organism>
<proteinExistence type="predicted"/>
<feature type="region of interest" description="Disordered" evidence="1">
    <location>
        <begin position="34"/>
        <end position="66"/>
    </location>
</feature>
<evidence type="ECO:0000313" key="2">
    <source>
        <dbReference type="EMBL" id="PRQ21373.1"/>
    </source>
</evidence>